<feature type="transmembrane region" description="Helical" evidence="1">
    <location>
        <begin position="400"/>
        <end position="419"/>
    </location>
</feature>
<gene>
    <name evidence="3" type="ORF">ENSA7_02830</name>
</gene>
<dbReference type="GO" id="GO:0042284">
    <property type="term" value="F:sphingolipid delta-4 desaturase activity"/>
    <property type="evidence" value="ECO:0007669"/>
    <property type="project" value="TreeGrafter"/>
</dbReference>
<dbReference type="Pfam" id="PF00487">
    <property type="entry name" value="FA_desaturase"/>
    <property type="match status" value="1"/>
</dbReference>
<name>A0A2S9YYC6_9BACT</name>
<accession>A0A2S9YYC6</accession>
<feature type="domain" description="Fatty acid desaturase" evidence="2">
    <location>
        <begin position="52"/>
        <end position="269"/>
    </location>
</feature>
<protein>
    <submittedName>
        <fullName evidence="3">Fatty acid desaturase</fullName>
    </submittedName>
</protein>
<dbReference type="GO" id="GO:0016020">
    <property type="term" value="C:membrane"/>
    <property type="evidence" value="ECO:0007669"/>
    <property type="project" value="GOC"/>
</dbReference>
<comment type="caution">
    <text evidence="3">The sequence shown here is derived from an EMBL/GenBank/DDBJ whole genome shotgun (WGS) entry which is preliminary data.</text>
</comment>
<dbReference type="PANTHER" id="PTHR12879">
    <property type="entry name" value="SPHINGOLIPID DELTA 4 DESATURASE/C-4 HYDROXYLASE PROTEIN DES2"/>
    <property type="match status" value="1"/>
</dbReference>
<keyword evidence="1" id="KW-0472">Membrane</keyword>
<dbReference type="GO" id="GO:0046513">
    <property type="term" value="P:ceramide biosynthetic process"/>
    <property type="evidence" value="ECO:0007669"/>
    <property type="project" value="TreeGrafter"/>
</dbReference>
<dbReference type="RefSeq" id="WP_181232905.1">
    <property type="nucleotide sequence ID" value="NZ_PVNL01000004.1"/>
</dbReference>
<organism evidence="3 4">
    <name type="scientific">Enhygromyxa salina</name>
    <dbReference type="NCBI Taxonomy" id="215803"/>
    <lineage>
        <taxon>Bacteria</taxon>
        <taxon>Pseudomonadati</taxon>
        <taxon>Myxococcota</taxon>
        <taxon>Polyangia</taxon>
        <taxon>Nannocystales</taxon>
        <taxon>Nannocystaceae</taxon>
        <taxon>Enhygromyxa</taxon>
    </lineage>
</organism>
<reference evidence="3 4" key="1">
    <citation type="submission" date="2018-03" db="EMBL/GenBank/DDBJ databases">
        <title>Draft Genome Sequences of the Obligatory Marine Myxobacteria Enhygromyxa salina SWB007.</title>
        <authorList>
            <person name="Poehlein A."/>
            <person name="Moghaddam J.A."/>
            <person name="Harms H."/>
            <person name="Alanjari M."/>
            <person name="Koenig G.M."/>
            <person name="Daniel R."/>
            <person name="Schaeberle T.F."/>
        </authorList>
    </citation>
    <scope>NUCLEOTIDE SEQUENCE [LARGE SCALE GENOMIC DNA]</scope>
    <source>
        <strain evidence="3 4">SWB007</strain>
    </source>
</reference>
<evidence type="ECO:0000313" key="3">
    <source>
        <dbReference type="EMBL" id="PRQ10077.1"/>
    </source>
</evidence>
<sequence>MSVSRSDAQPSADPQLIRELSRLEPSRWLGAAIADWAVIALTFIVVDAIDHPLAYALAVVPLGSRQQALGALFHDAAHKLVCRPSWLNDALGSALAAWPLGLTLGGYRRYHFAHHKQLGSAEDPENHHKGLIRQWRLPARAPRVLLGFLGDLVGGGLPHLLAAGKLTRPVSVVEALGMAVFWGVIVGACWVLGVVWVPIVWVVSIATVFWSGVRLRIWTEHLGTRGTHRVHVPEWLEQLIMPHDIGLHWEHHRHPSVPFYRLGELRAALPGPPIVTLPALARAFTTSAALRSGQVAERVHAPPMPSRARTPAPLVLRALTHVLAPLGLGVLVYALLRPRALLLDQWLATLGVELPASQLAAGELATIMGWLPSALWTYALTAFVATLWTGTPRADPGRRAWLFVALAISIGWELGQAAQLWPGTFSVQDLLASVVAFFTALRYTSRLTREHP</sequence>
<proteinExistence type="predicted"/>
<feature type="transmembrane region" description="Helical" evidence="1">
    <location>
        <begin position="144"/>
        <end position="161"/>
    </location>
</feature>
<dbReference type="InterPro" id="IPR005804">
    <property type="entry name" value="FA_desaturase_dom"/>
</dbReference>
<keyword evidence="1" id="KW-1133">Transmembrane helix</keyword>
<feature type="transmembrane region" description="Helical" evidence="1">
    <location>
        <begin position="367"/>
        <end position="388"/>
    </location>
</feature>
<dbReference type="AlphaFoldDB" id="A0A2S9YYC6"/>
<dbReference type="Proteomes" id="UP000238823">
    <property type="component" value="Unassembled WGS sequence"/>
</dbReference>
<feature type="transmembrane region" description="Helical" evidence="1">
    <location>
        <begin position="314"/>
        <end position="336"/>
    </location>
</feature>
<evidence type="ECO:0000259" key="2">
    <source>
        <dbReference type="Pfam" id="PF00487"/>
    </source>
</evidence>
<evidence type="ECO:0000256" key="1">
    <source>
        <dbReference type="SAM" id="Phobius"/>
    </source>
</evidence>
<feature type="transmembrane region" description="Helical" evidence="1">
    <location>
        <begin position="181"/>
        <end position="210"/>
    </location>
</feature>
<evidence type="ECO:0000313" key="4">
    <source>
        <dbReference type="Proteomes" id="UP000238823"/>
    </source>
</evidence>
<dbReference type="EMBL" id="PVNL01000004">
    <property type="protein sequence ID" value="PRQ10077.1"/>
    <property type="molecule type" value="Genomic_DNA"/>
</dbReference>
<dbReference type="PANTHER" id="PTHR12879:SF8">
    <property type="entry name" value="SPHINGOLIPID DELTA(4)-DESATURASE DES1"/>
    <property type="match status" value="1"/>
</dbReference>
<keyword evidence="1" id="KW-0812">Transmembrane</keyword>